<feature type="transmembrane region" description="Helical" evidence="1">
    <location>
        <begin position="87"/>
        <end position="111"/>
    </location>
</feature>
<accession>A0A2K9CCL3</accession>
<feature type="transmembrane region" description="Helical" evidence="1">
    <location>
        <begin position="9"/>
        <end position="28"/>
    </location>
</feature>
<keyword evidence="1" id="KW-0812">Transmembrane</keyword>
<gene>
    <name evidence="2" type="ORF">CXP39_01005</name>
</gene>
<evidence type="ECO:0000256" key="1">
    <source>
        <dbReference type="SAM" id="Phobius"/>
    </source>
</evidence>
<evidence type="ECO:0000313" key="2">
    <source>
        <dbReference type="EMBL" id="AUF83384.1"/>
    </source>
</evidence>
<organism evidence="2 3">
    <name type="scientific">Mesoplasma syrphidae</name>
    <dbReference type="NCBI Taxonomy" id="225999"/>
    <lineage>
        <taxon>Bacteria</taxon>
        <taxon>Bacillati</taxon>
        <taxon>Mycoplasmatota</taxon>
        <taxon>Mollicutes</taxon>
        <taxon>Entomoplasmatales</taxon>
        <taxon>Entomoplasmataceae</taxon>
        <taxon>Mesoplasma</taxon>
    </lineage>
</organism>
<sequence length="232" mass="27191">MKKIFRRKSFCLVTITSIYIVIQISLLLSNKLTVENLHFVRLVNTINFFVVGTLFALTIANFVRFISQADLIINHKVSVNSITEKAVVINFVKSVASIMPIILTKSLYLIFEKFVNETEISRYTQILVIGLILVVLISTIVFAYFLLIYFQKGQYFEDEHKINLVQWFKFYRPKSKEKDKRKNEKIDTRAFIRKVVTLLNYQKTTIDLIFKIKLTHQHILTKKQVSPFSQIT</sequence>
<feature type="transmembrane region" description="Helical" evidence="1">
    <location>
        <begin position="123"/>
        <end position="150"/>
    </location>
</feature>
<proteinExistence type="predicted"/>
<dbReference type="OrthoDB" id="9981956at2"/>
<keyword evidence="1" id="KW-1133">Transmembrane helix</keyword>
<dbReference type="EMBL" id="CP025257">
    <property type="protein sequence ID" value="AUF83384.1"/>
    <property type="molecule type" value="Genomic_DNA"/>
</dbReference>
<dbReference type="RefSeq" id="WP_027048488.1">
    <property type="nucleotide sequence ID" value="NZ_CP025257.1"/>
</dbReference>
<feature type="transmembrane region" description="Helical" evidence="1">
    <location>
        <begin position="48"/>
        <end position="66"/>
    </location>
</feature>
<keyword evidence="3" id="KW-1185">Reference proteome</keyword>
<protein>
    <submittedName>
        <fullName evidence="2">Uncharacterized protein</fullName>
    </submittedName>
</protein>
<evidence type="ECO:0000313" key="3">
    <source>
        <dbReference type="Proteomes" id="UP000233419"/>
    </source>
</evidence>
<dbReference type="Proteomes" id="UP000233419">
    <property type="component" value="Chromosome"/>
</dbReference>
<dbReference type="AlphaFoldDB" id="A0A2K9CCL3"/>
<reference evidence="2 3" key="1">
    <citation type="submission" date="2017-12" db="EMBL/GenBank/DDBJ databases">
        <title>Mesoplasma syrphidae YJS, Complete Genome.</title>
        <authorList>
            <person name="Knight T.F."/>
            <person name="Citino T."/>
            <person name="Rubinstein R."/>
            <person name="Neuschaefer Z."/>
        </authorList>
    </citation>
    <scope>NUCLEOTIDE SEQUENCE [LARGE SCALE GENOMIC DNA]</scope>
    <source>
        <strain evidence="2 3">YJS</strain>
    </source>
</reference>
<keyword evidence="1" id="KW-0472">Membrane</keyword>
<name>A0A2K9CCL3_9MOLU</name>
<dbReference type="KEGG" id="msyr:CXP39_01005"/>